<gene>
    <name evidence="1" type="ORF">VIN7_9378</name>
</gene>
<dbReference type="HOGENOM" id="CLU_2159858_0_0_1"/>
<dbReference type="OrthoDB" id="331948at2759"/>
<dbReference type="Proteomes" id="UP000009009">
    <property type="component" value="Unassembled WGS sequence"/>
</dbReference>
<keyword evidence="2" id="KW-1185">Reference proteome</keyword>
<comment type="caution">
    <text evidence="1">The sequence shown here is derived from an EMBL/GenBank/DDBJ whole genome shotgun (WGS) entry which is preliminary data.</text>
</comment>
<dbReference type="PhylomeDB" id="H0GZT8"/>
<protein>
    <submittedName>
        <fullName evidence="1">Pfa3p</fullName>
    </submittedName>
</protein>
<dbReference type="AlphaFoldDB" id="H0GZT8"/>
<evidence type="ECO:0000313" key="1">
    <source>
        <dbReference type="EMBL" id="EHN00656.1"/>
    </source>
</evidence>
<dbReference type="EMBL" id="AGVY01000341">
    <property type="protein sequence ID" value="EHN00656.1"/>
    <property type="molecule type" value="Genomic_DNA"/>
</dbReference>
<reference evidence="1 2" key="1">
    <citation type="journal article" date="2012" name="FEMS Yeast Res.">
        <title>The genome sequence of the wine yeast VIN7 reveals an allotriploid hybrid genome with Saccharomyces cerevisiae and Saccharomyces kudriavzevii origins.</title>
        <authorList>
            <person name="Borneman A.R."/>
            <person name="Desany B.A."/>
            <person name="Riches D."/>
            <person name="Affourtit J.P."/>
            <person name="Forgan A.H."/>
            <person name="Pretorius I.S."/>
            <person name="Egholm M."/>
            <person name="Chambers P.J."/>
        </authorList>
    </citation>
    <scope>NUCLEOTIDE SEQUENCE [LARGE SCALE GENOMIC DNA]</scope>
    <source>
        <strain evidence="1 2">VIN7</strain>
    </source>
</reference>
<sequence length="111" mass="13308">MRRYRRDLEILNDSYGTNSQPENIFDLGSSMANWQDLMGTSWLEWLFPIETYEYKKSKHTWDEKGLYFNVTPEIQDRLLSGRDLEDRLMRRVTPRPSLEANRPPVEILRVN</sequence>
<proteinExistence type="predicted"/>
<organism evidence="1 2">
    <name type="scientific">Saccharomyces cerevisiae x Saccharomyces kudriavzevii (strain VIN7)</name>
    <name type="common">Yeast</name>
    <dbReference type="NCBI Taxonomy" id="1095631"/>
    <lineage>
        <taxon>Eukaryota</taxon>
        <taxon>Fungi</taxon>
        <taxon>Dikarya</taxon>
        <taxon>Ascomycota</taxon>
        <taxon>Saccharomycotina</taxon>
        <taxon>Saccharomycetes</taxon>
        <taxon>Saccharomycetales</taxon>
        <taxon>Saccharomycetaceae</taxon>
        <taxon>Saccharomyces</taxon>
    </lineage>
</organism>
<accession>H0GZT8</accession>
<name>H0GZT8_SACCK</name>
<evidence type="ECO:0000313" key="2">
    <source>
        <dbReference type="Proteomes" id="UP000009009"/>
    </source>
</evidence>